<feature type="compositionally biased region" description="Basic residues" evidence="8">
    <location>
        <begin position="459"/>
        <end position="469"/>
    </location>
</feature>
<feature type="transmembrane region" description="Helical" evidence="7">
    <location>
        <begin position="62"/>
        <end position="86"/>
    </location>
</feature>
<feature type="compositionally biased region" description="Basic and acidic residues" evidence="8">
    <location>
        <begin position="473"/>
        <end position="483"/>
    </location>
</feature>
<feature type="compositionally biased region" description="Low complexity" evidence="8">
    <location>
        <begin position="231"/>
        <end position="253"/>
    </location>
</feature>
<keyword evidence="5 7" id="KW-1133">Transmembrane helix</keyword>
<keyword evidence="10" id="KW-1185">Reference proteome</keyword>
<evidence type="ECO:0000313" key="9">
    <source>
        <dbReference type="EMBL" id="KAL3399869.1"/>
    </source>
</evidence>
<organism evidence="9 10">
    <name type="scientific">Trichogramma kaykai</name>
    <dbReference type="NCBI Taxonomy" id="54128"/>
    <lineage>
        <taxon>Eukaryota</taxon>
        <taxon>Metazoa</taxon>
        <taxon>Ecdysozoa</taxon>
        <taxon>Arthropoda</taxon>
        <taxon>Hexapoda</taxon>
        <taxon>Insecta</taxon>
        <taxon>Pterygota</taxon>
        <taxon>Neoptera</taxon>
        <taxon>Endopterygota</taxon>
        <taxon>Hymenoptera</taxon>
        <taxon>Apocrita</taxon>
        <taxon>Proctotrupomorpha</taxon>
        <taxon>Chalcidoidea</taxon>
        <taxon>Trichogrammatidae</taxon>
        <taxon>Trichogramma</taxon>
    </lineage>
</organism>
<dbReference type="Pfam" id="PF05640">
    <property type="entry name" value="NKAIN"/>
    <property type="match status" value="1"/>
</dbReference>
<keyword evidence="3 7" id="KW-1003">Cell membrane</keyword>
<reference evidence="9 10" key="1">
    <citation type="journal article" date="2024" name="bioRxiv">
        <title>A reference genome for Trichogramma kaykai: A tiny desert-dwelling parasitoid wasp with competing sex-ratio distorters.</title>
        <authorList>
            <person name="Culotta J."/>
            <person name="Lindsey A.R."/>
        </authorList>
    </citation>
    <scope>NUCLEOTIDE SEQUENCE [LARGE SCALE GENOMIC DNA]</scope>
    <source>
        <strain evidence="9 10">KSX58</strain>
    </source>
</reference>
<evidence type="ECO:0000256" key="7">
    <source>
        <dbReference type="RuleBase" id="RU368041"/>
    </source>
</evidence>
<comment type="subcellular location">
    <subcellularLocation>
        <location evidence="1 7">Cell membrane</location>
        <topology evidence="1 7">Multi-pass membrane protein</topology>
    </subcellularLocation>
</comment>
<keyword evidence="6 7" id="KW-0472">Membrane</keyword>
<dbReference type="AlphaFoldDB" id="A0ABD2X4X7"/>
<evidence type="ECO:0000256" key="3">
    <source>
        <dbReference type="ARBA" id="ARBA00022475"/>
    </source>
</evidence>
<feature type="compositionally biased region" description="Polar residues" evidence="8">
    <location>
        <begin position="299"/>
        <end position="312"/>
    </location>
</feature>
<evidence type="ECO:0000256" key="5">
    <source>
        <dbReference type="ARBA" id="ARBA00022989"/>
    </source>
</evidence>
<feature type="region of interest" description="Disordered" evidence="8">
    <location>
        <begin position="449"/>
        <end position="492"/>
    </location>
</feature>
<feature type="region of interest" description="Disordered" evidence="8">
    <location>
        <begin position="208"/>
        <end position="315"/>
    </location>
</feature>
<evidence type="ECO:0000256" key="1">
    <source>
        <dbReference type="ARBA" id="ARBA00004651"/>
    </source>
</evidence>
<evidence type="ECO:0000313" key="10">
    <source>
        <dbReference type="Proteomes" id="UP001627154"/>
    </source>
</evidence>
<accession>A0ABD2X4X7</accession>
<evidence type="ECO:0000256" key="2">
    <source>
        <dbReference type="ARBA" id="ARBA00006364"/>
    </source>
</evidence>
<gene>
    <name evidence="9" type="ORF">TKK_007095</name>
</gene>
<feature type="region of interest" description="Disordered" evidence="8">
    <location>
        <begin position="339"/>
        <end position="418"/>
    </location>
</feature>
<dbReference type="EMBL" id="JBJJXI010000055">
    <property type="protein sequence ID" value="KAL3399869.1"/>
    <property type="molecule type" value="Genomic_DNA"/>
</dbReference>
<evidence type="ECO:0000256" key="4">
    <source>
        <dbReference type="ARBA" id="ARBA00022692"/>
    </source>
</evidence>
<feature type="compositionally biased region" description="Low complexity" evidence="8">
    <location>
        <begin position="278"/>
        <end position="298"/>
    </location>
</feature>
<dbReference type="PANTHER" id="PTHR13084">
    <property type="entry name" value="T-CELL LYMPHOMA BREAKPOINT-ASSOCIATED TARGET 1-RELATED"/>
    <property type="match status" value="1"/>
</dbReference>
<dbReference type="GO" id="GO:0002028">
    <property type="term" value="P:regulation of sodium ion transport"/>
    <property type="evidence" value="ECO:0007669"/>
    <property type="project" value="UniProtKB-UniRule"/>
</dbReference>
<proteinExistence type="inferred from homology"/>
<protein>
    <recommendedName>
        <fullName evidence="7">Sodium/potassium-transporting ATPase subunit beta-1-interacting protein</fullName>
        <shortName evidence="7">Na(+)/K(+)-transporting ATPase subunit beta-1-interacting protein</shortName>
    </recommendedName>
</protein>
<sequence>MGLCNKRHFLLTVCTLQLITTVERQVFDFLGFMWLPILFNFFNIIFVIFGFFGAFQYRPKYIIAYSVWNVWWLGWNIFVTCFYLNAGKLDRDSDLLNFGTNSFSWWYVNGPGCKAHYNNTLPEVDRPDVVTDCVLNYEIVEVIHSSIQCLLAVMAIIGGIILSRVFMEEDDSFDFVGGDDFGTAGHTPLHPMYVSYSALSPPKLSTFVGTGGSGAGNTSTTGSNNRDRESYYYPTNTATTTTSDSHRSTSAATLADPTTFVTTPQQPPQQQHHHQKQASKLSALSALSAHSAHSTTHSYRQSPASTPVSSQRRVMHASPLVATTAAAAQVDYDYSNPIDQLPSYRNREDYDTLNPPVAHNSGNRRMYQRGGNSARAGPAPPMPPYSPLMGYRQQQQQQSHLNRTQLSPNGIRNSRNSIRPRMYADHIREQHSQSRLRSFHSDPRLAIEEQSNTVDSTRNNHRNSPHHRQAQQQREDVRRRDGRPISMFINNY</sequence>
<feature type="transmembrane region" description="Helical" evidence="7">
    <location>
        <begin position="34"/>
        <end position="55"/>
    </location>
</feature>
<feature type="transmembrane region" description="Helical" evidence="7">
    <location>
        <begin position="142"/>
        <end position="162"/>
    </location>
</feature>
<keyword evidence="4 7" id="KW-0812">Transmembrane</keyword>
<evidence type="ECO:0000256" key="8">
    <source>
        <dbReference type="SAM" id="MobiDB-lite"/>
    </source>
</evidence>
<dbReference type="PANTHER" id="PTHR13084:SF6">
    <property type="entry name" value="SODIUM_POTASSIUM-TRANSPORTING ATPASE SUBUNIT BETA-1-INTERACTING PROTEIN"/>
    <property type="match status" value="1"/>
</dbReference>
<dbReference type="GO" id="GO:0005886">
    <property type="term" value="C:plasma membrane"/>
    <property type="evidence" value="ECO:0007669"/>
    <property type="project" value="UniProtKB-SubCell"/>
</dbReference>
<comment type="caution">
    <text evidence="9">The sequence shown here is derived from an EMBL/GenBank/DDBJ whole genome shotgun (WGS) entry which is preliminary data.</text>
</comment>
<name>A0ABD2X4X7_9HYME</name>
<evidence type="ECO:0000256" key="6">
    <source>
        <dbReference type="ARBA" id="ARBA00023136"/>
    </source>
</evidence>
<feature type="compositionally biased region" description="Low complexity" evidence="8">
    <location>
        <begin position="387"/>
        <end position="398"/>
    </location>
</feature>
<feature type="compositionally biased region" description="Polar residues" evidence="8">
    <location>
        <begin position="399"/>
        <end position="417"/>
    </location>
</feature>
<dbReference type="Proteomes" id="UP001627154">
    <property type="component" value="Unassembled WGS sequence"/>
</dbReference>
<dbReference type="InterPro" id="IPR008516">
    <property type="entry name" value="Na/K-Atpase_Interacting"/>
</dbReference>
<comment type="similarity">
    <text evidence="2 7">Belongs to the NKAIN family.</text>
</comment>